<evidence type="ECO:0000313" key="3">
    <source>
        <dbReference type="Proteomes" id="UP000065521"/>
    </source>
</evidence>
<reference evidence="2 3" key="1">
    <citation type="submission" date="2015-11" db="EMBL/GenBank/DDBJ databases">
        <title>Expanding the genomic diversity of Burkholderia species for the development of highly accurate diagnostics.</title>
        <authorList>
            <person name="Sahl J."/>
            <person name="Keim P."/>
            <person name="Wagner D."/>
        </authorList>
    </citation>
    <scope>NUCLEOTIDE SEQUENCE [LARGE SCALE GENOMIC DNA]</scope>
    <source>
        <strain evidence="2 3">RF32-BP4</strain>
    </source>
</reference>
<gene>
    <name evidence="2" type="ORF">WI38_26670</name>
</gene>
<dbReference type="GO" id="GO:0004803">
    <property type="term" value="F:transposase activity"/>
    <property type="evidence" value="ECO:0007669"/>
    <property type="project" value="InterPro"/>
</dbReference>
<accession>A0A102KAH5</accession>
<evidence type="ECO:0000313" key="2">
    <source>
        <dbReference type="EMBL" id="KUZ83868.1"/>
    </source>
</evidence>
<dbReference type="GO" id="GO:0006313">
    <property type="term" value="P:DNA transposition"/>
    <property type="evidence" value="ECO:0007669"/>
    <property type="project" value="InterPro"/>
</dbReference>
<dbReference type="InterPro" id="IPR002559">
    <property type="entry name" value="Transposase_11"/>
</dbReference>
<dbReference type="Proteomes" id="UP000065521">
    <property type="component" value="Unassembled WGS sequence"/>
</dbReference>
<dbReference type="PANTHER" id="PTHR35604:SF2">
    <property type="entry name" value="TRANSPOSASE INSH FOR INSERTION SEQUENCE ELEMENT IS5A-RELATED"/>
    <property type="match status" value="1"/>
</dbReference>
<dbReference type="Pfam" id="PF01609">
    <property type="entry name" value="DDE_Tnp_1"/>
    <property type="match status" value="1"/>
</dbReference>
<name>A0A102KAH5_9BURK</name>
<dbReference type="GO" id="GO:0003677">
    <property type="term" value="F:DNA binding"/>
    <property type="evidence" value="ECO:0007669"/>
    <property type="project" value="InterPro"/>
</dbReference>
<dbReference type="AlphaFoldDB" id="A0A102KAH5"/>
<comment type="caution">
    <text evidence="2">The sequence shown here is derived from an EMBL/GenBank/DDBJ whole genome shotgun (WGS) entry which is preliminary data.</text>
</comment>
<proteinExistence type="predicted"/>
<evidence type="ECO:0000259" key="1">
    <source>
        <dbReference type="Pfam" id="PF01609"/>
    </source>
</evidence>
<protein>
    <recommendedName>
        <fullName evidence="1">Transposase IS4-like domain-containing protein</fullName>
    </recommendedName>
</protein>
<organism evidence="2 3">
    <name type="scientific">Burkholderia ubonensis</name>
    <dbReference type="NCBI Taxonomy" id="101571"/>
    <lineage>
        <taxon>Bacteria</taxon>
        <taxon>Pseudomonadati</taxon>
        <taxon>Pseudomonadota</taxon>
        <taxon>Betaproteobacteria</taxon>
        <taxon>Burkholderiales</taxon>
        <taxon>Burkholderiaceae</taxon>
        <taxon>Burkholderia</taxon>
        <taxon>Burkholderia cepacia complex</taxon>
    </lineage>
</organism>
<dbReference type="PANTHER" id="PTHR35604">
    <property type="entry name" value="TRANSPOSASE INSH FOR INSERTION SEQUENCE ELEMENT IS5A-RELATED"/>
    <property type="match status" value="1"/>
</dbReference>
<sequence length="104" mass="11727">MDKRSEMKSKSVKWRVAVKRGKSKAMSEGPLKDLVIAVEPTKAQIRAWVEHPFHVVKDLFHHRKTRDKGLAKNTAHLFSLFALANLVIARNPLRSAHGSTPSCM</sequence>
<feature type="domain" description="Transposase IS4-like" evidence="1">
    <location>
        <begin position="6"/>
        <end position="86"/>
    </location>
</feature>
<dbReference type="EMBL" id="LOTN01000059">
    <property type="protein sequence ID" value="KUZ83868.1"/>
    <property type="molecule type" value="Genomic_DNA"/>
</dbReference>